<dbReference type="PANTHER" id="PTHR16040:SF7">
    <property type="entry name" value="AUSTRALIN, ISOFORM A-RELATED"/>
    <property type="match status" value="1"/>
</dbReference>
<dbReference type="RefSeq" id="XP_040654857.1">
    <property type="nucleotide sequence ID" value="XM_040804753.1"/>
</dbReference>
<sequence>MPAAHTAKPSSSAIITTIASKLGNHPRTTRSATIISRHFAVALSRLQFFEWHGTKPHGTIPHDTARPRQDTMAPARQKKQSPIQLTASPSKWHGATGSSKVPLHSPSTPPKSALKRQRMGVSIQQKQALIDNLQLEVTERARRLRAQYGLQAQGLRSRIEIRINRIPTSLRRAKMGDLLAKYLDQEQKRLASSRPPAVPAKDAPQKSPQKNLQRSPPGVARPLTASHYTGMRQVFGEARPNANTVLIS</sequence>
<dbReference type="InterPro" id="IPR018851">
    <property type="entry name" value="Borealin_N"/>
</dbReference>
<keyword evidence="13" id="KW-1185">Reference proteome</keyword>
<keyword evidence="9" id="KW-0137">Centromere</keyword>
<feature type="domain" description="Borealin N-terminal" evidence="11">
    <location>
        <begin position="125"/>
        <end position="181"/>
    </location>
</feature>
<dbReference type="InParanoid" id="A0A151GEJ0"/>
<gene>
    <name evidence="12" type="ORF">DCS_07468</name>
</gene>
<dbReference type="EMBL" id="LAYC01000003">
    <property type="protein sequence ID" value="KYK55505.1"/>
    <property type="molecule type" value="Genomic_DNA"/>
</dbReference>
<comment type="similarity">
    <text evidence="3">Belongs to the borealin family.</text>
</comment>
<reference evidence="12 13" key="1">
    <citation type="journal article" date="2016" name="Sci. Rep.">
        <title>Insights into Adaptations to a Near-Obligate Nematode Endoparasitic Lifestyle from the Finished Genome of Drechmeria coniospora.</title>
        <authorList>
            <person name="Zhang L."/>
            <person name="Zhou Z."/>
            <person name="Guo Q."/>
            <person name="Fokkens L."/>
            <person name="Miskei M."/>
            <person name="Pocsi I."/>
            <person name="Zhang W."/>
            <person name="Chen M."/>
            <person name="Wang L."/>
            <person name="Sun Y."/>
            <person name="Donzelli B.G."/>
            <person name="Gibson D.M."/>
            <person name="Nelson D.R."/>
            <person name="Luo J.G."/>
            <person name="Rep M."/>
            <person name="Liu H."/>
            <person name="Yang S."/>
            <person name="Wang J."/>
            <person name="Krasnoff S.B."/>
            <person name="Xu Y."/>
            <person name="Molnar I."/>
            <person name="Lin M."/>
        </authorList>
    </citation>
    <scope>NUCLEOTIDE SEQUENCE [LARGE SCALE GENOMIC DNA]</scope>
    <source>
        <strain evidence="12 13">ARSEF 6962</strain>
    </source>
</reference>
<accession>A0A151GEJ0</accession>
<evidence type="ECO:0000256" key="4">
    <source>
        <dbReference type="ARBA" id="ARBA00022454"/>
    </source>
</evidence>
<dbReference type="GO" id="GO:0032133">
    <property type="term" value="C:chromosome passenger complex"/>
    <property type="evidence" value="ECO:0007669"/>
    <property type="project" value="TreeGrafter"/>
</dbReference>
<evidence type="ECO:0000313" key="12">
    <source>
        <dbReference type="EMBL" id="KYK55505.1"/>
    </source>
</evidence>
<dbReference type="GO" id="GO:0005634">
    <property type="term" value="C:nucleus"/>
    <property type="evidence" value="ECO:0007669"/>
    <property type="project" value="UniProtKB-SubCell"/>
</dbReference>
<evidence type="ECO:0000256" key="6">
    <source>
        <dbReference type="ARBA" id="ARBA00022776"/>
    </source>
</evidence>
<organism evidence="12 13">
    <name type="scientific">Drechmeria coniospora</name>
    <name type="common">Nematophagous fungus</name>
    <name type="synonym">Meria coniospora</name>
    <dbReference type="NCBI Taxonomy" id="98403"/>
    <lineage>
        <taxon>Eukaryota</taxon>
        <taxon>Fungi</taxon>
        <taxon>Dikarya</taxon>
        <taxon>Ascomycota</taxon>
        <taxon>Pezizomycotina</taxon>
        <taxon>Sordariomycetes</taxon>
        <taxon>Hypocreomycetidae</taxon>
        <taxon>Hypocreales</taxon>
        <taxon>Ophiocordycipitaceae</taxon>
        <taxon>Drechmeria</taxon>
    </lineage>
</organism>
<evidence type="ECO:0000256" key="7">
    <source>
        <dbReference type="ARBA" id="ARBA00023242"/>
    </source>
</evidence>
<name>A0A151GEJ0_DRECN</name>
<keyword evidence="8" id="KW-0131">Cell cycle</keyword>
<keyword evidence="7" id="KW-0539">Nucleus</keyword>
<evidence type="ECO:0000256" key="8">
    <source>
        <dbReference type="ARBA" id="ARBA00023306"/>
    </source>
</evidence>
<dbReference type="GO" id="GO:0051301">
    <property type="term" value="P:cell division"/>
    <property type="evidence" value="ECO:0007669"/>
    <property type="project" value="UniProtKB-KW"/>
</dbReference>
<dbReference type="GO" id="GO:0051233">
    <property type="term" value="C:spindle midzone"/>
    <property type="evidence" value="ECO:0007669"/>
    <property type="project" value="TreeGrafter"/>
</dbReference>
<evidence type="ECO:0000256" key="2">
    <source>
        <dbReference type="ARBA" id="ARBA00004584"/>
    </source>
</evidence>
<feature type="region of interest" description="Disordered" evidence="10">
    <location>
        <begin position="188"/>
        <end position="223"/>
    </location>
</feature>
<dbReference type="GO" id="GO:0000775">
    <property type="term" value="C:chromosome, centromeric region"/>
    <property type="evidence" value="ECO:0007669"/>
    <property type="project" value="UniProtKB-SubCell"/>
</dbReference>
<keyword evidence="4" id="KW-0158">Chromosome</keyword>
<feature type="region of interest" description="Disordered" evidence="10">
    <location>
        <begin position="53"/>
        <end position="120"/>
    </location>
</feature>
<dbReference type="InterPro" id="IPR018867">
    <property type="entry name" value="Cell_div_borealin"/>
</dbReference>
<dbReference type="GO" id="GO:0000070">
    <property type="term" value="P:mitotic sister chromatid segregation"/>
    <property type="evidence" value="ECO:0007669"/>
    <property type="project" value="TreeGrafter"/>
</dbReference>
<keyword evidence="5" id="KW-0132">Cell division</keyword>
<dbReference type="PANTHER" id="PTHR16040">
    <property type="entry name" value="AUSTRALIN, ISOFORM A-RELATED"/>
    <property type="match status" value="1"/>
</dbReference>
<evidence type="ECO:0000256" key="10">
    <source>
        <dbReference type="SAM" id="MobiDB-lite"/>
    </source>
</evidence>
<dbReference type="Pfam" id="PF10444">
    <property type="entry name" value="Nbl1_Borealin_N"/>
    <property type="match status" value="1"/>
</dbReference>
<proteinExistence type="inferred from homology"/>
<evidence type="ECO:0000259" key="11">
    <source>
        <dbReference type="Pfam" id="PF10444"/>
    </source>
</evidence>
<evidence type="ECO:0000313" key="13">
    <source>
        <dbReference type="Proteomes" id="UP000076580"/>
    </source>
</evidence>
<evidence type="ECO:0000256" key="5">
    <source>
        <dbReference type="ARBA" id="ARBA00022618"/>
    </source>
</evidence>
<evidence type="ECO:0000256" key="9">
    <source>
        <dbReference type="ARBA" id="ARBA00023328"/>
    </source>
</evidence>
<dbReference type="AlphaFoldDB" id="A0A151GEJ0"/>
<comment type="subcellular location">
    <subcellularLocation>
        <location evidence="2">Chromosome</location>
        <location evidence="2">Centromere</location>
    </subcellularLocation>
    <subcellularLocation>
        <location evidence="1">Nucleus</location>
    </subcellularLocation>
</comment>
<dbReference type="Proteomes" id="UP000076580">
    <property type="component" value="Chromosome 03"/>
</dbReference>
<evidence type="ECO:0000256" key="1">
    <source>
        <dbReference type="ARBA" id="ARBA00004123"/>
    </source>
</evidence>
<dbReference type="GeneID" id="63720111"/>
<evidence type="ECO:0000256" key="3">
    <source>
        <dbReference type="ARBA" id="ARBA00009914"/>
    </source>
</evidence>
<feature type="compositionally biased region" description="Polar residues" evidence="10">
    <location>
        <begin position="80"/>
        <end position="89"/>
    </location>
</feature>
<keyword evidence="6" id="KW-0498">Mitosis</keyword>
<protein>
    <recommendedName>
        <fullName evidence="11">Borealin N-terminal domain-containing protein</fullName>
    </recommendedName>
</protein>
<comment type="caution">
    <text evidence="12">The sequence shown here is derived from an EMBL/GenBank/DDBJ whole genome shotgun (WGS) entry which is preliminary data.</text>
</comment>